<dbReference type="HAMAP" id="MF_01838">
    <property type="entry name" value="FabV_reductase"/>
    <property type="match status" value="1"/>
</dbReference>
<comment type="pathway">
    <text evidence="11">Lipid metabolism; fatty acid biosynthesis.</text>
</comment>
<evidence type="ECO:0000256" key="7">
    <source>
        <dbReference type="ARBA" id="ARBA00023160"/>
    </source>
</evidence>
<feature type="binding site" evidence="11">
    <location>
        <begin position="273"/>
        <end position="275"/>
    </location>
    <ligand>
        <name>NAD(+)</name>
        <dbReference type="ChEBI" id="CHEBI:57540"/>
    </ligand>
</feature>
<evidence type="ECO:0000259" key="12">
    <source>
        <dbReference type="Pfam" id="PF07055"/>
    </source>
</evidence>
<evidence type="ECO:0000256" key="6">
    <source>
        <dbReference type="ARBA" id="ARBA00023098"/>
    </source>
</evidence>
<dbReference type="Pfam" id="PF07055">
    <property type="entry name" value="Eno-Rase_FAD_bd"/>
    <property type="match status" value="1"/>
</dbReference>
<dbReference type="GO" id="GO:0004318">
    <property type="term" value="F:enoyl-[acyl-carrier-protein] reductase (NADH) activity"/>
    <property type="evidence" value="ECO:0007669"/>
    <property type="project" value="UniProtKB-UniRule"/>
</dbReference>
<dbReference type="AlphaFoldDB" id="A0A3A6TSU4"/>
<dbReference type="Pfam" id="PF12242">
    <property type="entry name" value="Eno-Rase_NADH_b"/>
    <property type="match status" value="1"/>
</dbReference>
<feature type="binding site" evidence="11">
    <location>
        <begin position="48"/>
        <end position="53"/>
    </location>
    <ligand>
        <name>NAD(+)</name>
        <dbReference type="ChEBI" id="CHEBI:57540"/>
    </ligand>
</feature>
<evidence type="ECO:0000256" key="9">
    <source>
        <dbReference type="ARBA" id="ARBA00048572"/>
    </source>
</evidence>
<dbReference type="UniPathway" id="UPA00094"/>
<name>A0A3A6TSU4_9GAMM</name>
<evidence type="ECO:0000256" key="11">
    <source>
        <dbReference type="HAMAP-Rule" id="MF_01838"/>
    </source>
</evidence>
<evidence type="ECO:0000256" key="4">
    <source>
        <dbReference type="ARBA" id="ARBA00023002"/>
    </source>
</evidence>
<evidence type="ECO:0000256" key="10">
    <source>
        <dbReference type="ARBA" id="ARBA00060887"/>
    </source>
</evidence>
<dbReference type="GO" id="GO:0006633">
    <property type="term" value="P:fatty acid biosynthetic process"/>
    <property type="evidence" value="ECO:0007669"/>
    <property type="project" value="UniProtKB-UniRule"/>
</dbReference>
<dbReference type="InterPro" id="IPR010758">
    <property type="entry name" value="Trans-2-enoyl-CoA_reductase"/>
</dbReference>
<dbReference type="RefSeq" id="WP_121854155.1">
    <property type="nucleotide sequence ID" value="NZ_CP037952.1"/>
</dbReference>
<dbReference type="NCBIfam" id="NF043048">
    <property type="entry name" value="EnoyACPredFabV"/>
    <property type="match status" value="1"/>
</dbReference>
<feature type="binding site" evidence="11">
    <location>
        <position position="225"/>
    </location>
    <ligand>
        <name>substrate</name>
    </ligand>
</feature>
<organism evidence="15 16">
    <name type="scientific">Parashewanella spongiae</name>
    <dbReference type="NCBI Taxonomy" id="342950"/>
    <lineage>
        <taxon>Bacteria</taxon>
        <taxon>Pseudomonadati</taxon>
        <taxon>Pseudomonadota</taxon>
        <taxon>Gammaproteobacteria</taxon>
        <taxon>Alteromonadales</taxon>
        <taxon>Shewanellaceae</taxon>
        <taxon>Parashewanella</taxon>
    </lineage>
</organism>
<feature type="active site" description="Proton donor" evidence="11">
    <location>
        <position position="235"/>
    </location>
</feature>
<evidence type="ECO:0000256" key="8">
    <source>
        <dbReference type="ARBA" id="ARBA00048302"/>
    </source>
</evidence>
<keyword evidence="3 11" id="KW-0276">Fatty acid metabolism</keyword>
<comment type="function">
    <text evidence="11">Involved in the final reduction of the elongation cycle of fatty acid synthesis (FAS II). Catalyzes the reduction of a carbon-carbon double bond in an enoyl moiety that is covalently linked to an acyl carrier protein (ACP).</text>
</comment>
<dbReference type="Pfam" id="PF12241">
    <property type="entry name" value="Enoyl_reductase"/>
    <property type="match status" value="1"/>
</dbReference>
<dbReference type="InterPro" id="IPR050048">
    <property type="entry name" value="FabV-like_NADH_b"/>
</dbReference>
<dbReference type="EC" id="1.3.1.9" evidence="11"/>
<keyword evidence="2 11" id="KW-0444">Lipid biosynthesis</keyword>
<comment type="catalytic activity">
    <reaction evidence="8">
        <text>a 2,3-saturated acyl-CoA + NAD(+) = a (2E)-enoyl-CoA + NADH + H(+)</text>
        <dbReference type="Rhea" id="RHEA:18177"/>
        <dbReference type="ChEBI" id="CHEBI:15378"/>
        <dbReference type="ChEBI" id="CHEBI:57540"/>
        <dbReference type="ChEBI" id="CHEBI:57945"/>
        <dbReference type="ChEBI" id="CHEBI:58856"/>
        <dbReference type="ChEBI" id="CHEBI:65111"/>
        <dbReference type="EC" id="1.3.1.44"/>
    </reaction>
</comment>
<proteinExistence type="inferred from homology"/>
<feature type="binding site" evidence="11">
    <location>
        <begin position="111"/>
        <end position="112"/>
    </location>
    <ligand>
        <name>NAD(+)</name>
        <dbReference type="ChEBI" id="CHEBI:57540"/>
    </ligand>
</feature>
<dbReference type="Proteomes" id="UP000273022">
    <property type="component" value="Unassembled WGS sequence"/>
</dbReference>
<evidence type="ECO:0000256" key="1">
    <source>
        <dbReference type="ARBA" id="ARBA00011245"/>
    </source>
</evidence>
<keyword evidence="5 11" id="KW-0520">NAD</keyword>
<dbReference type="OrthoDB" id="9802260at2"/>
<keyword evidence="7 11" id="KW-0275">Fatty acid biosynthesis</keyword>
<comment type="caution">
    <text evidence="15">The sequence shown here is derived from an EMBL/GenBank/DDBJ whole genome shotgun (WGS) entry which is preliminary data.</text>
</comment>
<dbReference type="InterPro" id="IPR024910">
    <property type="entry name" value="Enoyl-CoA_Rdtase_cat_dom"/>
</dbReference>
<reference evidence="15 16" key="1">
    <citation type="submission" date="2018-09" db="EMBL/GenBank/DDBJ databases">
        <title>Phylogeny of the Shewanellaceae, and recommendation for two new genera, Pseudoshewanella and Parashewanella.</title>
        <authorList>
            <person name="Wang G."/>
        </authorList>
    </citation>
    <scope>NUCLEOTIDE SEQUENCE [LARGE SCALE GENOMIC DNA]</scope>
    <source>
        <strain evidence="15 16">KCTC 22492</strain>
    </source>
</reference>
<dbReference type="InterPro" id="IPR024906">
    <property type="entry name" value="Eno_Rdtase_FAD-bd_dom"/>
</dbReference>
<dbReference type="EMBL" id="QYYH01000087">
    <property type="protein sequence ID" value="RJY11116.1"/>
    <property type="molecule type" value="Genomic_DNA"/>
</dbReference>
<evidence type="ECO:0000313" key="15">
    <source>
        <dbReference type="EMBL" id="RJY11116.1"/>
    </source>
</evidence>
<dbReference type="FunFam" id="3.40.50.720:FF:000221">
    <property type="entry name" value="Enoyl-[acyl-carrier-protein] reductase [NADH]"/>
    <property type="match status" value="1"/>
</dbReference>
<accession>A0A3A6TSU4</accession>
<dbReference type="GO" id="GO:0051287">
    <property type="term" value="F:NAD binding"/>
    <property type="evidence" value="ECO:0007669"/>
    <property type="project" value="UniProtKB-UniRule"/>
</dbReference>
<feature type="binding site" evidence="11">
    <location>
        <begin position="139"/>
        <end position="140"/>
    </location>
    <ligand>
        <name>NAD(+)</name>
        <dbReference type="ChEBI" id="CHEBI:57540"/>
    </ligand>
</feature>
<feature type="binding site" evidence="11">
    <location>
        <position position="244"/>
    </location>
    <ligand>
        <name>NAD(+)</name>
        <dbReference type="ChEBI" id="CHEBI:57540"/>
    </ligand>
</feature>
<dbReference type="GO" id="GO:0050343">
    <property type="term" value="F:trans-2-enoyl-CoA reductase (NADH) activity"/>
    <property type="evidence" value="ECO:0007669"/>
    <property type="project" value="UniProtKB-EC"/>
</dbReference>
<comment type="subunit">
    <text evidence="1 11">Monomer.</text>
</comment>
<keyword evidence="6 11" id="KW-0443">Lipid metabolism</keyword>
<evidence type="ECO:0000259" key="14">
    <source>
        <dbReference type="Pfam" id="PF12242"/>
    </source>
</evidence>
<dbReference type="PANTHER" id="PTHR37480:SF1">
    <property type="entry name" value="ENOYL-[ACYL-CARRIER-PROTEIN] REDUCTASE [NADH]"/>
    <property type="match status" value="1"/>
</dbReference>
<feature type="domain" description="Trans-2-enoyl-CoA reductase catalytic" evidence="13">
    <location>
        <begin position="82"/>
        <end position="317"/>
    </location>
</feature>
<evidence type="ECO:0000259" key="13">
    <source>
        <dbReference type="Pfam" id="PF12241"/>
    </source>
</evidence>
<dbReference type="Gene3D" id="3.40.50.720">
    <property type="entry name" value="NAD(P)-binding Rossmann-like Domain"/>
    <property type="match status" value="1"/>
</dbReference>
<feature type="site" description="Plays an important role in discriminating NADH against NADPH" evidence="11">
    <location>
        <position position="75"/>
    </location>
</feature>
<dbReference type="NCBIfam" id="NF010177">
    <property type="entry name" value="PRK13656.1"/>
    <property type="match status" value="1"/>
</dbReference>
<evidence type="ECO:0000256" key="2">
    <source>
        <dbReference type="ARBA" id="ARBA00022516"/>
    </source>
</evidence>
<comment type="catalytic activity">
    <reaction evidence="9 11">
        <text>a 2,3-saturated acyl-[ACP] + NAD(+) = a (2E)-enoyl-[ACP] + NADH + H(+)</text>
        <dbReference type="Rhea" id="RHEA:10240"/>
        <dbReference type="Rhea" id="RHEA-COMP:9925"/>
        <dbReference type="Rhea" id="RHEA-COMP:9926"/>
        <dbReference type="ChEBI" id="CHEBI:15378"/>
        <dbReference type="ChEBI" id="CHEBI:57540"/>
        <dbReference type="ChEBI" id="CHEBI:57945"/>
        <dbReference type="ChEBI" id="CHEBI:78784"/>
        <dbReference type="ChEBI" id="CHEBI:78785"/>
        <dbReference type="EC" id="1.3.1.9"/>
    </reaction>
</comment>
<protein>
    <recommendedName>
        <fullName evidence="11">Enoyl-[acyl-carrier-protein] reductase [NADH]</fullName>
        <shortName evidence="11">ENR</shortName>
        <ecNumber evidence="11">1.3.1.9</ecNumber>
    </recommendedName>
</protein>
<dbReference type="PANTHER" id="PTHR37480">
    <property type="entry name" value="ENOYL-[ACYL-CARRIER-PROTEIN] REDUCTASE [NADH]"/>
    <property type="match status" value="1"/>
</dbReference>
<keyword evidence="4 11" id="KW-0560">Oxidoreductase</keyword>
<evidence type="ECO:0000256" key="3">
    <source>
        <dbReference type="ARBA" id="ARBA00022832"/>
    </source>
</evidence>
<sequence length="400" mass="44075">MIIKPKIRGFICTTTHPVGCEANVQEQINITKANKKLANGPKKVLVIGSSSGYGLASRITTAFGSQAATLGVFFEKPSTDTKPGTAGWYNSAAFDKLAKAEGLYSKSINCDAFSHEAKQKTIELIKQDLGQVDMVVYSLASPVRKLPDSGEMVRSSLKPIAEPYRSTAVDTNKDTIIETSVEPATEAEIADTVTVMGGQDWELWINALAEAGVLTNDCKTVAYSYIGTELTWPIYWHGALGKAKMDLDRAAHALNEKLATSGGSANVAVLKSVVTQASSAIPVMPLYIAMVFKKMREQGLHEGCIEQINRMVSDRLYRQDGAAAETDEDNRLRLDDWELRDEIQQHCRDLWPTITTENLAELTDYREYKEEFLKLFGFGVEGIDYDADVNPNVEFDVIQL</sequence>
<feature type="domain" description="Enoyl reductase FAD binding" evidence="12">
    <location>
        <begin position="326"/>
        <end position="389"/>
    </location>
</feature>
<keyword evidence="16" id="KW-1185">Reference proteome</keyword>
<feature type="binding site" evidence="11">
    <location>
        <begin position="74"/>
        <end position="75"/>
    </location>
    <ligand>
        <name>NAD(+)</name>
        <dbReference type="ChEBI" id="CHEBI:57540"/>
    </ligand>
</feature>
<comment type="similarity">
    <text evidence="10 11">Belongs to the TER reductase family.</text>
</comment>
<evidence type="ECO:0000256" key="5">
    <source>
        <dbReference type="ARBA" id="ARBA00023027"/>
    </source>
</evidence>
<gene>
    <name evidence="11" type="primary">fabV</name>
    <name evidence="15" type="ORF">D5R81_13445</name>
</gene>
<feature type="domain" description="Trans-2-enoyl-CoA reductase-like NAD(P)H binding" evidence="14">
    <location>
        <begin position="2"/>
        <end position="79"/>
    </location>
</feature>
<evidence type="ECO:0000313" key="16">
    <source>
        <dbReference type="Proteomes" id="UP000273022"/>
    </source>
</evidence>